<organism evidence="9 10">
    <name type="scientific">Dehalogenimonas formicexedens</name>
    <dbReference type="NCBI Taxonomy" id="1839801"/>
    <lineage>
        <taxon>Bacteria</taxon>
        <taxon>Bacillati</taxon>
        <taxon>Chloroflexota</taxon>
        <taxon>Dehalococcoidia</taxon>
        <taxon>Dehalococcoidales</taxon>
        <taxon>Dehalococcoidaceae</taxon>
        <taxon>Dehalogenimonas</taxon>
    </lineage>
</organism>
<evidence type="ECO:0000256" key="6">
    <source>
        <dbReference type="PIRSR" id="PIRSR600223-1"/>
    </source>
</evidence>
<dbReference type="InterPro" id="IPR036286">
    <property type="entry name" value="LexA/Signal_pep-like_sf"/>
</dbReference>
<dbReference type="GO" id="GO:0009003">
    <property type="term" value="F:signal peptidase activity"/>
    <property type="evidence" value="ECO:0007669"/>
    <property type="project" value="UniProtKB-EC"/>
</dbReference>
<dbReference type="SUPFAM" id="SSF51306">
    <property type="entry name" value="LexA/Signal peptidase"/>
    <property type="match status" value="1"/>
</dbReference>
<feature type="active site" evidence="6">
    <location>
        <position position="38"/>
    </location>
</feature>
<sequence>MKVFKSALMELAYILAGALIIFLLFQVTLQNSIVDGSSMEPNLMNGDRLLVSKVSYLFSEPKRGDIVIFPSPYGDGREFIKRIIGLPGETVQIVSGQVSIDRTPIDEPYLVNKDTRSYPATVIPDGEYFVLGDNRPVSLDSRQGWTIKRDDINGKAWLVFWPFKSFGLAPNHKFADIAAGALLLPIFILRRQENSN</sequence>
<feature type="domain" description="Peptidase S26" evidence="8">
    <location>
        <begin position="14"/>
        <end position="161"/>
    </location>
</feature>
<evidence type="ECO:0000256" key="2">
    <source>
        <dbReference type="ARBA" id="ARBA00004401"/>
    </source>
</evidence>
<evidence type="ECO:0000259" key="8">
    <source>
        <dbReference type="Pfam" id="PF10502"/>
    </source>
</evidence>
<protein>
    <recommendedName>
        <fullName evidence="4 7">Signal peptidase I</fullName>
        <ecNumber evidence="4 7">3.4.21.89</ecNumber>
    </recommendedName>
</protein>
<dbReference type="InterPro" id="IPR019757">
    <property type="entry name" value="Pept_S26A_signal_pept_1_Lys-AS"/>
</dbReference>
<dbReference type="PANTHER" id="PTHR43390:SF1">
    <property type="entry name" value="CHLOROPLAST PROCESSING PEPTIDASE"/>
    <property type="match status" value="1"/>
</dbReference>
<dbReference type="Pfam" id="PF10502">
    <property type="entry name" value="Peptidase_S26"/>
    <property type="match status" value="1"/>
</dbReference>
<evidence type="ECO:0000313" key="9">
    <source>
        <dbReference type="EMBL" id="APV44737.1"/>
    </source>
</evidence>
<comment type="similarity">
    <text evidence="3 7">Belongs to the peptidase S26 family.</text>
</comment>
<comment type="subcellular location">
    <subcellularLocation>
        <location evidence="2">Cell membrane</location>
        <topology evidence="2">Single-pass type II membrane protein</topology>
    </subcellularLocation>
    <subcellularLocation>
        <location evidence="7">Membrane</location>
        <topology evidence="7">Single-pass type II membrane protein</topology>
    </subcellularLocation>
</comment>
<keyword evidence="10" id="KW-1185">Reference proteome</keyword>
<gene>
    <name evidence="9" type="primary">lepB</name>
    <name evidence="9" type="ORF">Dform_01413</name>
</gene>
<dbReference type="InterPro" id="IPR019533">
    <property type="entry name" value="Peptidase_S26"/>
</dbReference>
<dbReference type="Proteomes" id="UP000185934">
    <property type="component" value="Chromosome"/>
</dbReference>
<dbReference type="EC" id="3.4.21.89" evidence="4 7"/>
<evidence type="ECO:0000256" key="4">
    <source>
        <dbReference type="ARBA" id="ARBA00013208"/>
    </source>
</evidence>
<evidence type="ECO:0000313" key="10">
    <source>
        <dbReference type="Proteomes" id="UP000185934"/>
    </source>
</evidence>
<dbReference type="CDD" id="cd06530">
    <property type="entry name" value="S26_SPase_I"/>
    <property type="match status" value="1"/>
</dbReference>
<evidence type="ECO:0000256" key="3">
    <source>
        <dbReference type="ARBA" id="ARBA00009370"/>
    </source>
</evidence>
<dbReference type="STRING" id="1839801.Dform_01413"/>
<comment type="catalytic activity">
    <reaction evidence="1 7">
        <text>Cleavage of hydrophobic, N-terminal signal or leader sequences from secreted and periplasmic proteins.</text>
        <dbReference type="EC" id="3.4.21.89"/>
    </reaction>
</comment>
<dbReference type="PROSITE" id="PS00761">
    <property type="entry name" value="SPASE_I_3"/>
    <property type="match status" value="1"/>
</dbReference>
<accession>A0A1P8F8E2</accession>
<evidence type="ECO:0000256" key="1">
    <source>
        <dbReference type="ARBA" id="ARBA00000677"/>
    </source>
</evidence>
<dbReference type="GO" id="GO:0006465">
    <property type="term" value="P:signal peptide processing"/>
    <property type="evidence" value="ECO:0007669"/>
    <property type="project" value="InterPro"/>
</dbReference>
<evidence type="ECO:0000256" key="7">
    <source>
        <dbReference type="RuleBase" id="RU362042"/>
    </source>
</evidence>
<keyword evidence="7" id="KW-0645">Protease</keyword>
<dbReference type="GO" id="GO:0004252">
    <property type="term" value="F:serine-type endopeptidase activity"/>
    <property type="evidence" value="ECO:0007669"/>
    <property type="project" value="InterPro"/>
</dbReference>
<dbReference type="InterPro" id="IPR000223">
    <property type="entry name" value="Pept_S26A_signal_pept_1"/>
</dbReference>
<feature type="active site" evidence="6">
    <location>
        <position position="81"/>
    </location>
</feature>
<keyword evidence="5 7" id="KW-0378">Hydrolase</keyword>
<dbReference type="AlphaFoldDB" id="A0A1P8F8E2"/>
<reference evidence="10" key="1">
    <citation type="submission" date="2016-11" db="EMBL/GenBank/DDBJ databases">
        <title>Dehalogenimonas formicexedens sp. nov., a chlorinated alkane respiring bacterium isolated from contaminated groundwater.</title>
        <authorList>
            <person name="Key T.A."/>
            <person name="Bowman K.S."/>
            <person name="Lee I."/>
            <person name="Chun J."/>
            <person name="Albuquerque L."/>
            <person name="da Costa M.S."/>
            <person name="Rainey F.A."/>
            <person name="Moe W.M."/>
        </authorList>
    </citation>
    <scope>NUCLEOTIDE SEQUENCE [LARGE SCALE GENOMIC DNA]</scope>
    <source>
        <strain evidence="10">NSZ-14</strain>
    </source>
</reference>
<dbReference type="GO" id="GO:0005886">
    <property type="term" value="C:plasma membrane"/>
    <property type="evidence" value="ECO:0007669"/>
    <property type="project" value="UniProtKB-SubCell"/>
</dbReference>
<dbReference type="InterPro" id="IPR019758">
    <property type="entry name" value="Pept_S26A_signal_pept_1_CS"/>
</dbReference>
<dbReference type="Gene3D" id="2.10.109.10">
    <property type="entry name" value="Umud Fragment, subunit A"/>
    <property type="match status" value="1"/>
</dbReference>
<dbReference type="EMBL" id="CP018258">
    <property type="protein sequence ID" value="APV44737.1"/>
    <property type="molecule type" value="Genomic_DNA"/>
</dbReference>
<evidence type="ECO:0000256" key="5">
    <source>
        <dbReference type="ARBA" id="ARBA00022801"/>
    </source>
</evidence>
<dbReference type="PRINTS" id="PR00727">
    <property type="entry name" value="LEADERPTASE"/>
</dbReference>
<dbReference type="PANTHER" id="PTHR43390">
    <property type="entry name" value="SIGNAL PEPTIDASE I"/>
    <property type="match status" value="1"/>
</dbReference>
<dbReference type="PROSITE" id="PS00760">
    <property type="entry name" value="SPASE_I_2"/>
    <property type="match status" value="1"/>
</dbReference>
<dbReference type="KEGG" id="dfo:Dform_01413"/>
<dbReference type="RefSeq" id="WP_076004388.1">
    <property type="nucleotide sequence ID" value="NZ_CP018258.1"/>
</dbReference>
<name>A0A1P8F8E2_9CHLR</name>
<proteinExistence type="inferred from homology"/>
<dbReference type="NCBIfam" id="TIGR02227">
    <property type="entry name" value="sigpep_I_bact"/>
    <property type="match status" value="1"/>
</dbReference>